<accession>A0A0R3UCM6</accession>
<feature type="region of interest" description="Disordered" evidence="1">
    <location>
        <begin position="94"/>
        <end position="137"/>
    </location>
</feature>
<reference evidence="2" key="1">
    <citation type="submission" date="2017-02" db="UniProtKB">
        <authorList>
            <consortium name="WormBaseParasite"/>
        </authorList>
    </citation>
    <scope>IDENTIFICATION</scope>
</reference>
<proteinExistence type="predicted"/>
<feature type="compositionally biased region" description="Basic and acidic residues" evidence="1">
    <location>
        <begin position="104"/>
        <end position="116"/>
    </location>
</feature>
<evidence type="ECO:0000313" key="2">
    <source>
        <dbReference type="WBParaSite" id="MCOS_0000467401-mRNA-1"/>
    </source>
</evidence>
<dbReference type="WBParaSite" id="MCOS_0000467401-mRNA-1">
    <property type="protein sequence ID" value="MCOS_0000467401-mRNA-1"/>
    <property type="gene ID" value="MCOS_0000467401"/>
</dbReference>
<sequence length="137" mass="14796">LVCGRVGGGRPADSDEFAVFFCVSFFHFHCPIVIIDGIGLWSGWLPGVAMVVVCLGKMAGSAGHQSDLVELSGVAFDSRSGFVGQLVKVDWTGLVEEEEEGDGESGREGGREKECGREDEEEEEEDEISATRVSRRL</sequence>
<protein>
    <submittedName>
        <fullName evidence="2">RPA43_OB domain-containing protein</fullName>
    </submittedName>
</protein>
<evidence type="ECO:0000256" key="1">
    <source>
        <dbReference type="SAM" id="MobiDB-lite"/>
    </source>
</evidence>
<dbReference type="AlphaFoldDB" id="A0A0R3UCM6"/>
<feature type="compositionally biased region" description="Acidic residues" evidence="1">
    <location>
        <begin position="117"/>
        <end position="128"/>
    </location>
</feature>
<name>A0A0R3UCM6_MESCO</name>
<organism evidence="2">
    <name type="scientific">Mesocestoides corti</name>
    <name type="common">Flatworm</name>
    <dbReference type="NCBI Taxonomy" id="53468"/>
    <lineage>
        <taxon>Eukaryota</taxon>
        <taxon>Metazoa</taxon>
        <taxon>Spiralia</taxon>
        <taxon>Lophotrochozoa</taxon>
        <taxon>Platyhelminthes</taxon>
        <taxon>Cestoda</taxon>
        <taxon>Eucestoda</taxon>
        <taxon>Cyclophyllidea</taxon>
        <taxon>Mesocestoididae</taxon>
        <taxon>Mesocestoides</taxon>
    </lineage>
</organism>